<dbReference type="OrthoDB" id="2660at10239"/>
<dbReference type="EMBL" id="JQ245707">
    <property type="protein sequence ID" value="AEZ65590.1"/>
    <property type="molecule type" value="Genomic_DNA"/>
</dbReference>
<organism evidence="1 2">
    <name type="scientific">Cyanophage S-TIM5</name>
    <dbReference type="NCBI Taxonomy" id="1137745"/>
    <lineage>
        <taxon>Viruses</taxon>
        <taxon>Duplodnaviria</taxon>
        <taxon>Heunggongvirae</taxon>
        <taxon>Uroviricota</taxon>
        <taxon>Caudoviricetes</taxon>
        <taxon>Aurunvirus</taxon>
        <taxon>Aurunvirus STIM5</taxon>
    </lineage>
</organism>
<dbReference type="Gene3D" id="3.40.50.2000">
    <property type="entry name" value="Glycogen Phosphorylase B"/>
    <property type="match status" value="2"/>
</dbReference>
<sequence>MKLPRTAILLLRGVEGCGVSTYARHFKAYFDENNRGKCDIFALNLSVGRPDTSTDLHITKFSFDEADELVRKVNEEYDLSLVFSVPAKNAKEEIVNNYVERILEKIKSPKWLINHDHHYLSIGRNADFENAIKACDGVLCHSLVETKCGFIRWMKKRGIETRVEKLETFFHIPLVSDFVTFDKTNRLKRLINASRAVAWKRSSLVLNLQKELAKKNFITEMIGFERSIAGYSQLKNYEDKLDWYITDEFDKPVKAPSAFSNAQVNERFFDFVDDEGQDPNKMYVFGSYDHKRGLRRISQSAFATHPRSFEHNGLDYGNNHEYQGLEAALLSVPIFHRHFLETVTLPDTDVPLSTIEAFISIDDDNNHLKQGGPNVLNASNFVEKLDEIWNGRYMQYRQESFSIINTYYSSWVLIPKMLDRLGLLTL</sequence>
<accession>H6WG44</accession>
<name>H6WG44_9CAUD</name>
<proteinExistence type="predicted"/>
<dbReference type="KEGG" id="vg:14013886"/>
<reference evidence="1 2" key="1">
    <citation type="journal article" date="2012" name="Proc. Natl. Acad. Sci. U.S.A.">
        <title>A novel lineage of myoviruses infecting cyanobacteria is widespread in the oceans.</title>
        <authorList>
            <person name="Sabehi G."/>
            <person name="Shaulov L."/>
            <person name="Silver D.H."/>
            <person name="Yanai I."/>
            <person name="Harel A."/>
            <person name="Lindell D."/>
        </authorList>
    </citation>
    <scope>NUCLEOTIDE SEQUENCE [LARGE SCALE GENOMIC DNA]</scope>
</reference>
<keyword evidence="2" id="KW-1185">Reference proteome</keyword>
<dbReference type="RefSeq" id="YP_007006002.1">
    <property type="nucleotide sequence ID" value="NC_019516.2"/>
</dbReference>
<dbReference type="Proteomes" id="UP000007178">
    <property type="component" value="Segment"/>
</dbReference>
<dbReference type="GO" id="GO:0016740">
    <property type="term" value="F:transferase activity"/>
    <property type="evidence" value="ECO:0007669"/>
    <property type="project" value="UniProtKB-KW"/>
</dbReference>
<evidence type="ECO:0000313" key="1">
    <source>
        <dbReference type="EMBL" id="AEZ65590.1"/>
    </source>
</evidence>
<dbReference type="GeneID" id="14013886"/>
<protein>
    <submittedName>
        <fullName evidence="1">DNA alpha-GT</fullName>
    </submittedName>
</protein>
<evidence type="ECO:0000313" key="2">
    <source>
        <dbReference type="Proteomes" id="UP000007178"/>
    </source>
</evidence>
<dbReference type="InterPro" id="IPR016223">
    <property type="entry name" value="DNA_alpha-glucosyltransferase"/>
</dbReference>
<dbReference type="Pfam" id="PF11440">
    <property type="entry name" value="AGT"/>
    <property type="match status" value="1"/>
</dbReference>